<dbReference type="PANTHER" id="PTHR46888">
    <property type="entry name" value="ZINC KNUCKLE DOMAINCONTAINING PROTEIN-RELATED"/>
    <property type="match status" value="1"/>
</dbReference>
<dbReference type="AlphaFoldDB" id="T1FFU3"/>
<dbReference type="GO" id="GO:0005654">
    <property type="term" value="C:nucleoplasm"/>
    <property type="evidence" value="ECO:0000318"/>
    <property type="project" value="GO_Central"/>
</dbReference>
<reference evidence="3" key="3">
    <citation type="submission" date="2015-06" db="UniProtKB">
        <authorList>
            <consortium name="EnsemblMetazoa"/>
        </authorList>
    </citation>
    <scope>IDENTIFICATION</scope>
</reference>
<feature type="compositionally biased region" description="Basic and acidic residues" evidence="1">
    <location>
        <begin position="295"/>
        <end position="306"/>
    </location>
</feature>
<dbReference type="PANTHER" id="PTHR46888:SF1">
    <property type="entry name" value="RIBONUCLEASE H"/>
    <property type="match status" value="1"/>
</dbReference>
<dbReference type="OrthoDB" id="10051775at2759"/>
<reference evidence="4" key="1">
    <citation type="submission" date="2012-12" db="EMBL/GenBank/DDBJ databases">
        <authorList>
            <person name="Hellsten U."/>
            <person name="Grimwood J."/>
            <person name="Chapman J.A."/>
            <person name="Shapiro H."/>
            <person name="Aerts A."/>
            <person name="Otillar R.P."/>
            <person name="Terry A.Y."/>
            <person name="Boore J.L."/>
            <person name="Simakov O."/>
            <person name="Marletaz F."/>
            <person name="Cho S.-J."/>
            <person name="Edsinger-Gonzales E."/>
            <person name="Havlak P."/>
            <person name="Kuo D.-H."/>
            <person name="Larsson T."/>
            <person name="Lv J."/>
            <person name="Arendt D."/>
            <person name="Savage R."/>
            <person name="Osoegawa K."/>
            <person name="de Jong P."/>
            <person name="Lindberg D.R."/>
            <person name="Seaver E.C."/>
            <person name="Weisblat D.A."/>
            <person name="Putnam N.H."/>
            <person name="Grigoriev I.V."/>
            <person name="Rokhsar D.S."/>
        </authorList>
    </citation>
    <scope>NUCLEOTIDE SEQUENCE</scope>
</reference>
<dbReference type="HOGENOM" id="CLU_752900_0_0_1"/>
<dbReference type="EnsemblMetazoa" id="HelroT180365">
    <property type="protein sequence ID" value="HelroP180365"/>
    <property type="gene ID" value="HelroG180365"/>
</dbReference>
<sequence length="368" mass="42273">MTMYFDRWLAMADVNQTYEAIRNYIILDTVINAYSDQVQVFVKERCPRTLDALTTLIRLYKTAHPNQILSRPTTVQTAFFATTKTNNSRLKTNVEYGRTDKRYNGQQNTKKVNDNSSPYCEICGKNNHRADNCYFRNSNKPQTHNTDTTRKLPMQYKPVNKVFFCRDSTGRCPYLTGWYKTLVLDQPLDGTDLIIGNITDVKDCTRSDVIQWQNNHEVNRSMLEDPSLKKLIQHRRKDPNALIMKQEYGELANECSDVYYSYGKALLELHGLESTTLGNVLKSDDENDDDENDEIKECKDKNDDNSSAHSGASKGLVDEECEKTRNTPIHLVFVFSSRWYLSDICVVLLETVMFMAASYLSIVCANTS</sequence>
<dbReference type="GeneID" id="20207692"/>
<dbReference type="Proteomes" id="UP000015101">
    <property type="component" value="Unassembled WGS sequence"/>
</dbReference>
<evidence type="ECO:0000313" key="2">
    <source>
        <dbReference type="EMBL" id="ESN93956.1"/>
    </source>
</evidence>
<proteinExistence type="predicted"/>
<organism evidence="3 4">
    <name type="scientific">Helobdella robusta</name>
    <name type="common">Californian leech</name>
    <dbReference type="NCBI Taxonomy" id="6412"/>
    <lineage>
        <taxon>Eukaryota</taxon>
        <taxon>Metazoa</taxon>
        <taxon>Spiralia</taxon>
        <taxon>Lophotrochozoa</taxon>
        <taxon>Annelida</taxon>
        <taxon>Clitellata</taxon>
        <taxon>Hirudinea</taxon>
        <taxon>Rhynchobdellida</taxon>
        <taxon>Glossiphoniidae</taxon>
        <taxon>Helobdella</taxon>
    </lineage>
</organism>
<dbReference type="CTD" id="20207692"/>
<feature type="region of interest" description="Disordered" evidence="1">
    <location>
        <begin position="280"/>
        <end position="319"/>
    </location>
</feature>
<accession>T1FFU3</accession>
<evidence type="ECO:0000313" key="3">
    <source>
        <dbReference type="EnsemblMetazoa" id="HelroP180365"/>
    </source>
</evidence>
<dbReference type="EMBL" id="AMQM01007176">
    <property type="status" value="NOT_ANNOTATED_CDS"/>
    <property type="molecule type" value="Genomic_DNA"/>
</dbReference>
<dbReference type="GO" id="GO:0042393">
    <property type="term" value="F:histone binding"/>
    <property type="evidence" value="ECO:0000318"/>
    <property type="project" value="GO_Central"/>
</dbReference>
<evidence type="ECO:0000313" key="4">
    <source>
        <dbReference type="Proteomes" id="UP000015101"/>
    </source>
</evidence>
<reference evidence="2 4" key="2">
    <citation type="journal article" date="2013" name="Nature">
        <title>Insights into bilaterian evolution from three spiralian genomes.</title>
        <authorList>
            <person name="Simakov O."/>
            <person name="Marletaz F."/>
            <person name="Cho S.J."/>
            <person name="Edsinger-Gonzales E."/>
            <person name="Havlak P."/>
            <person name="Hellsten U."/>
            <person name="Kuo D.H."/>
            <person name="Larsson T."/>
            <person name="Lv J."/>
            <person name="Arendt D."/>
            <person name="Savage R."/>
            <person name="Osoegawa K."/>
            <person name="de Jong P."/>
            <person name="Grimwood J."/>
            <person name="Chapman J.A."/>
            <person name="Shapiro H."/>
            <person name="Aerts A."/>
            <person name="Otillar R.P."/>
            <person name="Terry A.Y."/>
            <person name="Boore J.L."/>
            <person name="Grigoriev I.V."/>
            <person name="Lindberg D.R."/>
            <person name="Seaver E.C."/>
            <person name="Weisblat D.A."/>
            <person name="Putnam N.H."/>
            <person name="Rokhsar D.S."/>
        </authorList>
    </citation>
    <scope>NUCLEOTIDE SEQUENCE</scope>
</reference>
<gene>
    <name evidence="3" type="primary">20207692</name>
    <name evidence="2" type="ORF">HELRODRAFT_180365</name>
</gene>
<dbReference type="GO" id="GO:0006335">
    <property type="term" value="P:DNA replication-dependent chromatin assembly"/>
    <property type="evidence" value="ECO:0000318"/>
    <property type="project" value="GO_Central"/>
</dbReference>
<dbReference type="InParanoid" id="T1FFU3"/>
<dbReference type="SUPFAM" id="SSF47353">
    <property type="entry name" value="Retrovirus capsid dimerization domain-like"/>
    <property type="match status" value="1"/>
</dbReference>
<dbReference type="GO" id="GO:0034080">
    <property type="term" value="P:CENP-A containing chromatin assembly"/>
    <property type="evidence" value="ECO:0000318"/>
    <property type="project" value="GO_Central"/>
</dbReference>
<keyword evidence="4" id="KW-1185">Reference proteome</keyword>
<dbReference type="EMBL" id="KB097579">
    <property type="protein sequence ID" value="ESN93956.1"/>
    <property type="molecule type" value="Genomic_DNA"/>
</dbReference>
<evidence type="ECO:0000256" key="1">
    <source>
        <dbReference type="SAM" id="MobiDB-lite"/>
    </source>
</evidence>
<dbReference type="STRING" id="6412.T1FFU3"/>
<dbReference type="RefSeq" id="XP_009027928.1">
    <property type="nucleotide sequence ID" value="XM_009029680.1"/>
</dbReference>
<dbReference type="KEGG" id="hro:HELRODRAFT_180365"/>
<name>T1FFU3_HELRO</name>
<protein>
    <submittedName>
        <fullName evidence="2 3">Uncharacterized protein</fullName>
    </submittedName>
</protein>
<feature type="compositionally biased region" description="Acidic residues" evidence="1">
    <location>
        <begin position="285"/>
        <end position="294"/>
    </location>
</feature>